<organism evidence="2 3">
    <name type="scientific">Dissophora globulifera</name>
    <dbReference type="NCBI Taxonomy" id="979702"/>
    <lineage>
        <taxon>Eukaryota</taxon>
        <taxon>Fungi</taxon>
        <taxon>Fungi incertae sedis</taxon>
        <taxon>Mucoromycota</taxon>
        <taxon>Mortierellomycotina</taxon>
        <taxon>Mortierellomycetes</taxon>
        <taxon>Mortierellales</taxon>
        <taxon>Mortierellaceae</taxon>
        <taxon>Dissophora</taxon>
    </lineage>
</organism>
<feature type="compositionally biased region" description="Basic and acidic residues" evidence="1">
    <location>
        <begin position="234"/>
        <end position="243"/>
    </location>
</feature>
<evidence type="ECO:0000313" key="3">
    <source>
        <dbReference type="Proteomes" id="UP000738325"/>
    </source>
</evidence>
<reference evidence="2" key="1">
    <citation type="journal article" date="2020" name="Fungal Divers.">
        <title>Resolving the Mortierellaceae phylogeny through synthesis of multi-gene phylogenetics and phylogenomics.</title>
        <authorList>
            <person name="Vandepol N."/>
            <person name="Liber J."/>
            <person name="Desiro A."/>
            <person name="Na H."/>
            <person name="Kennedy M."/>
            <person name="Barry K."/>
            <person name="Grigoriev I.V."/>
            <person name="Miller A.N."/>
            <person name="O'Donnell K."/>
            <person name="Stajich J.E."/>
            <person name="Bonito G."/>
        </authorList>
    </citation>
    <scope>NUCLEOTIDE SEQUENCE</scope>
    <source>
        <strain evidence="2">REB-010B</strain>
    </source>
</reference>
<proteinExistence type="predicted"/>
<accession>A0A9P6R6Y9</accession>
<evidence type="ECO:0000256" key="1">
    <source>
        <dbReference type="SAM" id="MobiDB-lite"/>
    </source>
</evidence>
<evidence type="ECO:0000313" key="2">
    <source>
        <dbReference type="EMBL" id="KAG0313748.1"/>
    </source>
</evidence>
<dbReference type="OrthoDB" id="2443283at2759"/>
<name>A0A9P6R6Y9_9FUNG</name>
<dbReference type="AlphaFoldDB" id="A0A9P6R6Y9"/>
<feature type="non-terminal residue" evidence="2">
    <location>
        <position position="243"/>
    </location>
</feature>
<protein>
    <submittedName>
        <fullName evidence="2">Uncharacterized protein</fullName>
    </submittedName>
</protein>
<dbReference type="EMBL" id="JAAAIP010000677">
    <property type="protein sequence ID" value="KAG0313748.1"/>
    <property type="molecule type" value="Genomic_DNA"/>
</dbReference>
<keyword evidence="3" id="KW-1185">Reference proteome</keyword>
<dbReference type="Proteomes" id="UP000738325">
    <property type="component" value="Unassembled WGS sequence"/>
</dbReference>
<feature type="region of interest" description="Disordered" evidence="1">
    <location>
        <begin position="28"/>
        <end position="71"/>
    </location>
</feature>
<comment type="caution">
    <text evidence="2">The sequence shown here is derived from an EMBL/GenBank/DDBJ whole genome shotgun (WGS) entry which is preliminary data.</text>
</comment>
<feature type="region of interest" description="Disordered" evidence="1">
    <location>
        <begin position="195"/>
        <end position="243"/>
    </location>
</feature>
<gene>
    <name evidence="2" type="ORF">BGZ99_008605</name>
</gene>
<sequence>MGHLSLKIQTSTLFLKAKLALSLHRKSSPSFSSSSSSSPSPTHLSTLSPSTPLPLDSAVSPPLSSVSTTTTTLITPSTSTAPIFIGDTSSEGTDRVEGNVLSPKARRSGRFKVKAFASFRDRSTSPPHQPKRNNTTMSLLQTTTSAMTATSGSTSTGQVVVSVNPYSSSWCPSTVAALKSPLRSASYTKGSGGLDLLQSSHHSPAPNMILQPSPALDLSQRLAAGGSPSLTADNNRDPEIAAQ</sequence>